<feature type="region of interest" description="Disordered" evidence="1">
    <location>
        <begin position="25"/>
        <end position="52"/>
    </location>
</feature>
<keyword evidence="4" id="KW-1185">Reference proteome</keyword>
<gene>
    <name evidence="3" type="ORF">HMPREF1866_00701</name>
</gene>
<dbReference type="OrthoDB" id="2054275at2"/>
<feature type="compositionally biased region" description="Low complexity" evidence="1">
    <location>
        <begin position="26"/>
        <end position="52"/>
    </location>
</feature>
<dbReference type="PATRIC" id="fig|467210.3.peg.692"/>
<feature type="signal peptide" evidence="2">
    <location>
        <begin position="1"/>
        <end position="23"/>
    </location>
</feature>
<protein>
    <recommendedName>
        <fullName evidence="5">Lipoprotein</fullName>
    </recommendedName>
</protein>
<evidence type="ECO:0000256" key="1">
    <source>
        <dbReference type="SAM" id="MobiDB-lite"/>
    </source>
</evidence>
<name>A0A133ZXK8_9FIRM</name>
<accession>A0A133ZXK8</accession>
<keyword evidence="2" id="KW-0732">Signal</keyword>
<feature type="chain" id="PRO_5007461345" description="Lipoprotein" evidence="2">
    <location>
        <begin position="24"/>
        <end position="246"/>
    </location>
</feature>
<evidence type="ECO:0000313" key="4">
    <source>
        <dbReference type="Proteomes" id="UP000070394"/>
    </source>
</evidence>
<comment type="caution">
    <text evidence="3">The sequence shown here is derived from an EMBL/GenBank/DDBJ whole genome shotgun (WGS) entry which is preliminary data.</text>
</comment>
<evidence type="ECO:0000313" key="3">
    <source>
        <dbReference type="EMBL" id="KXB60164.1"/>
    </source>
</evidence>
<dbReference type="EMBL" id="LSDA01000018">
    <property type="protein sequence ID" value="KXB60164.1"/>
    <property type="molecule type" value="Genomic_DNA"/>
</dbReference>
<sequence>MKKNIFIPLLFLTVVMTACSNGAKSETTASTTAAAETTTVATTTTEAPTTAETTTQAAVIEEESHAEDDIQFYRGKKENNVYTNSVFNIKFDAPANGYKMQSRDNIAQMRDIFIKQAGMSQEEADSSIYMDVYATSENGKGVSSVNVVIEKMGTPFENETELAKVVDKLQNQYKAAGMVNVSVESDKARFNGKETIALNATDTSGDYTVYRKQIYIKSGNFMAIITASSTSEEKAQKALDGFTSLN</sequence>
<dbReference type="PROSITE" id="PS51257">
    <property type="entry name" value="PROKAR_LIPOPROTEIN"/>
    <property type="match status" value="1"/>
</dbReference>
<dbReference type="STRING" id="467210.HMPREF1866_00701"/>
<reference evidence="4" key="1">
    <citation type="submission" date="2016-01" db="EMBL/GenBank/DDBJ databases">
        <authorList>
            <person name="Mitreva M."/>
            <person name="Pepin K.H."/>
            <person name="Mihindukulasuriya K.A."/>
            <person name="Fulton R."/>
            <person name="Fronick C."/>
            <person name="O'Laughlin M."/>
            <person name="Miner T."/>
            <person name="Herter B."/>
            <person name="Rosa B.A."/>
            <person name="Cordes M."/>
            <person name="Tomlinson C."/>
            <person name="Wollam A."/>
            <person name="Palsikar V.B."/>
            <person name="Mardis E.R."/>
            <person name="Wilson R.K."/>
        </authorList>
    </citation>
    <scope>NUCLEOTIDE SEQUENCE [LARGE SCALE GENOMIC DNA]</scope>
    <source>
        <strain evidence="4">DNF00896</strain>
    </source>
</reference>
<evidence type="ECO:0000256" key="2">
    <source>
        <dbReference type="SAM" id="SignalP"/>
    </source>
</evidence>
<evidence type="ECO:0008006" key="5">
    <source>
        <dbReference type="Google" id="ProtNLM"/>
    </source>
</evidence>
<dbReference type="Gene3D" id="3.40.1000.10">
    <property type="entry name" value="Mog1/PsbP, alpha/beta/alpha sandwich"/>
    <property type="match status" value="1"/>
</dbReference>
<dbReference type="RefSeq" id="WP_060930626.1">
    <property type="nucleotide sequence ID" value="NZ_KQ959780.1"/>
</dbReference>
<dbReference type="Proteomes" id="UP000070394">
    <property type="component" value="Unassembled WGS sequence"/>
</dbReference>
<dbReference type="AlphaFoldDB" id="A0A133ZXK8"/>
<organism evidence="3 4">
    <name type="scientific">Lachnoanaerobaculum saburreum</name>
    <dbReference type="NCBI Taxonomy" id="467210"/>
    <lineage>
        <taxon>Bacteria</taxon>
        <taxon>Bacillati</taxon>
        <taxon>Bacillota</taxon>
        <taxon>Clostridia</taxon>
        <taxon>Lachnospirales</taxon>
        <taxon>Lachnospiraceae</taxon>
        <taxon>Lachnoanaerobaculum</taxon>
    </lineage>
</organism>
<proteinExistence type="predicted"/>